<evidence type="ECO:0000313" key="3">
    <source>
        <dbReference type="EMBL" id="TRX96875.1"/>
    </source>
</evidence>
<dbReference type="EMBL" id="VFLP01000008">
    <property type="protein sequence ID" value="TRX96875.1"/>
    <property type="molecule type" value="Genomic_DNA"/>
</dbReference>
<name>A0A553I9J0_9PEZI</name>
<proteinExistence type="predicted"/>
<feature type="compositionally biased region" description="Basic and acidic residues" evidence="1">
    <location>
        <begin position="706"/>
        <end position="722"/>
    </location>
</feature>
<dbReference type="Proteomes" id="UP000319160">
    <property type="component" value="Unassembled WGS sequence"/>
</dbReference>
<dbReference type="AlphaFoldDB" id="A0A553I9J0"/>
<accession>A0A553I9J0</accession>
<organism evidence="3 4">
    <name type="scientific">Xylaria flabelliformis</name>
    <dbReference type="NCBI Taxonomy" id="2512241"/>
    <lineage>
        <taxon>Eukaryota</taxon>
        <taxon>Fungi</taxon>
        <taxon>Dikarya</taxon>
        <taxon>Ascomycota</taxon>
        <taxon>Pezizomycotina</taxon>
        <taxon>Sordariomycetes</taxon>
        <taxon>Xylariomycetidae</taxon>
        <taxon>Xylariales</taxon>
        <taxon>Xylariaceae</taxon>
        <taxon>Xylaria</taxon>
    </lineage>
</organism>
<keyword evidence="4" id="KW-1185">Reference proteome</keyword>
<evidence type="ECO:0000256" key="1">
    <source>
        <dbReference type="SAM" id="MobiDB-lite"/>
    </source>
</evidence>
<dbReference type="OrthoDB" id="3540210at2759"/>
<feature type="compositionally biased region" description="Polar residues" evidence="1">
    <location>
        <begin position="748"/>
        <end position="761"/>
    </location>
</feature>
<keyword evidence="2" id="KW-1133">Transmembrane helix</keyword>
<feature type="transmembrane region" description="Helical" evidence="2">
    <location>
        <begin position="45"/>
        <end position="62"/>
    </location>
</feature>
<keyword evidence="2" id="KW-0472">Membrane</keyword>
<protein>
    <submittedName>
        <fullName evidence="3">Uncharacterized protein</fullName>
    </submittedName>
</protein>
<sequence length="761" mass="84823">MADSFSFSSTPDSSNYNVYLGIWTNWSRGPVFGATLTLNRKPGTLLISFTALFVTIVASRFWRIACSILHRKLSTTEYRDVLHHQRQAIFRNSSSSESGLWSLMQISWAWRHLAQKNITRTLPHIIFAVTCLVAFSLASGFSSSISTAIRDEVLIVGNCGQIYRDNLTEQDLRLIVSPWESSIISNAAGYAQQVYSPNRTGILGNGAFVKKTLNTISDNTASCPFEDSVCRSTESNLLLNTEYINICDDLGVNLRQDECILFRYVVHCAPLVTEGRSEPTTFKGISNYTGYKYGPLLPQNADLEHADYTIMVQDTYSQNIPMTNRVKSSGYVVYAVSSLTIHRASGPGTFLPESDLRRPDADIDLFFLSGNGVYSSQPVNDPWYRSNVLSNLTYDSLVTDSNWTLHPTKVYQPVDAASPHGCATQNQICKGAVATNNSCGPLASYNDAWSGAVSLFGIDPNDVYNYDTQEQLIEAYSSNNEASRFLWLSTALQNYPSYLASIITTLGSHSLAFDRSLRSGIQGQLPYDQWKLDVGNWWNISLSLLQESLVNTANGPVEPALERIKIAKISTSYISFSLFGLYLTYITGFLVILLSFALEPILSCAQRRWKNREYENLEWISNETLQLQRLAYEESGQGDWSKCLDSIPITLADQELGPLNLSDPEHPMLHHSRSPRSSKENPGLSSLHDASTEVVTDQGDGEIQEEGQRQDSGLQRDEEHQDQQVSPRSLSLRSAEEPQLGYEEQLSADHTATSHSHPSRL</sequence>
<feature type="transmembrane region" description="Helical" evidence="2">
    <location>
        <begin position="121"/>
        <end position="141"/>
    </location>
</feature>
<keyword evidence="2" id="KW-0812">Transmembrane</keyword>
<gene>
    <name evidence="3" type="ORF">FHL15_002181</name>
</gene>
<feature type="transmembrane region" description="Helical" evidence="2">
    <location>
        <begin position="573"/>
        <end position="598"/>
    </location>
</feature>
<evidence type="ECO:0000256" key="2">
    <source>
        <dbReference type="SAM" id="Phobius"/>
    </source>
</evidence>
<feature type="compositionally biased region" description="Polar residues" evidence="1">
    <location>
        <begin position="723"/>
        <end position="732"/>
    </location>
</feature>
<reference evidence="4" key="1">
    <citation type="submission" date="2019-06" db="EMBL/GenBank/DDBJ databases">
        <title>Draft genome sequence of the griseofulvin-producing fungus Xylaria cubensis strain G536.</title>
        <authorList>
            <person name="Mead M.E."/>
            <person name="Raja H.A."/>
            <person name="Steenwyk J.L."/>
            <person name="Knowles S.L."/>
            <person name="Oberlies N.H."/>
            <person name="Rokas A."/>
        </authorList>
    </citation>
    <scope>NUCLEOTIDE SEQUENCE [LARGE SCALE GENOMIC DNA]</scope>
    <source>
        <strain evidence="4">G536</strain>
    </source>
</reference>
<comment type="caution">
    <text evidence="3">The sequence shown here is derived from an EMBL/GenBank/DDBJ whole genome shotgun (WGS) entry which is preliminary data.</text>
</comment>
<feature type="region of interest" description="Disordered" evidence="1">
    <location>
        <begin position="658"/>
        <end position="761"/>
    </location>
</feature>
<evidence type="ECO:0000313" key="4">
    <source>
        <dbReference type="Proteomes" id="UP000319160"/>
    </source>
</evidence>